<dbReference type="OMA" id="YEFAWDY"/>
<dbReference type="AlphaFoldDB" id="A0A7N0V4N3"/>
<dbReference type="EnsemblPlants" id="Kaladp0096s0072.1.v1.1">
    <property type="protein sequence ID" value="Kaladp0096s0072.1.v1.1.CDS.1"/>
    <property type="gene ID" value="Kaladp0096s0072.v1.1"/>
</dbReference>
<comment type="subcellular location">
    <subcellularLocation>
        <location evidence="1">Cytoplasm</location>
    </subcellularLocation>
</comment>
<protein>
    <recommendedName>
        <fullName evidence="6">ZF-HD dimerization-type domain-containing protein</fullName>
    </recommendedName>
</protein>
<accession>A0A7N0V4N3</accession>
<keyword evidence="4" id="KW-0863">Zinc-finger</keyword>
<evidence type="ECO:0000259" key="6">
    <source>
        <dbReference type="PROSITE" id="PS51523"/>
    </source>
</evidence>
<sequence>MRKKQVVVRTKEPSKKSNSSNQIYRYVIYKECQKNQAAGVGGHAVDGCREFMAMGAEETGGADALVCAACGCHRSFHRKVVENMPASFFSSSA</sequence>
<name>A0A7N0V4N3_KALFE</name>
<dbReference type="PROSITE" id="PS51523">
    <property type="entry name" value="ZF_HD_DIMER"/>
    <property type="match status" value="1"/>
</dbReference>
<proteinExistence type="predicted"/>
<dbReference type="PANTHER" id="PTHR31948:SF162">
    <property type="entry name" value="MINI ZINC FINGER PROTEIN 2"/>
    <property type="match status" value="1"/>
</dbReference>
<reference evidence="7" key="1">
    <citation type="submission" date="2021-01" db="UniProtKB">
        <authorList>
            <consortium name="EnsemblPlants"/>
        </authorList>
    </citation>
    <scope>IDENTIFICATION</scope>
</reference>
<keyword evidence="8" id="KW-1185">Reference proteome</keyword>
<organism evidence="7 8">
    <name type="scientific">Kalanchoe fedtschenkoi</name>
    <name type="common">Lavender scallops</name>
    <name type="synonym">South American air plant</name>
    <dbReference type="NCBI Taxonomy" id="63787"/>
    <lineage>
        <taxon>Eukaryota</taxon>
        <taxon>Viridiplantae</taxon>
        <taxon>Streptophyta</taxon>
        <taxon>Embryophyta</taxon>
        <taxon>Tracheophyta</taxon>
        <taxon>Spermatophyta</taxon>
        <taxon>Magnoliopsida</taxon>
        <taxon>eudicotyledons</taxon>
        <taxon>Gunneridae</taxon>
        <taxon>Pentapetalae</taxon>
        <taxon>Saxifragales</taxon>
        <taxon>Crassulaceae</taxon>
        <taxon>Kalanchoe</taxon>
    </lineage>
</organism>
<dbReference type="GO" id="GO:0003700">
    <property type="term" value="F:DNA-binding transcription factor activity"/>
    <property type="evidence" value="ECO:0007669"/>
    <property type="project" value="TreeGrafter"/>
</dbReference>
<dbReference type="GO" id="GO:0000976">
    <property type="term" value="F:transcription cis-regulatory region binding"/>
    <property type="evidence" value="ECO:0007669"/>
    <property type="project" value="TreeGrafter"/>
</dbReference>
<evidence type="ECO:0000256" key="5">
    <source>
        <dbReference type="ARBA" id="ARBA00022833"/>
    </source>
</evidence>
<evidence type="ECO:0000313" key="8">
    <source>
        <dbReference type="Proteomes" id="UP000594263"/>
    </source>
</evidence>
<evidence type="ECO:0000256" key="2">
    <source>
        <dbReference type="ARBA" id="ARBA00022490"/>
    </source>
</evidence>
<feature type="domain" description="ZF-HD dimerization-type" evidence="6">
    <location>
        <begin position="29"/>
        <end position="80"/>
    </location>
</feature>
<dbReference type="PANTHER" id="PTHR31948">
    <property type="entry name" value="ZINC-FINGER HOMEODOMAIN PROTEIN 2"/>
    <property type="match status" value="1"/>
</dbReference>
<dbReference type="GO" id="GO:0005737">
    <property type="term" value="C:cytoplasm"/>
    <property type="evidence" value="ECO:0007669"/>
    <property type="project" value="UniProtKB-SubCell"/>
</dbReference>
<dbReference type="GO" id="GO:0005634">
    <property type="term" value="C:nucleus"/>
    <property type="evidence" value="ECO:0007669"/>
    <property type="project" value="TreeGrafter"/>
</dbReference>
<keyword evidence="3" id="KW-0479">Metal-binding</keyword>
<dbReference type="InterPro" id="IPR006456">
    <property type="entry name" value="ZF_HD_homeobox_Cys/His_dimer"/>
</dbReference>
<dbReference type="NCBIfam" id="TIGR01566">
    <property type="entry name" value="ZF_HD_prot_N"/>
    <property type="match status" value="1"/>
</dbReference>
<dbReference type="Gramene" id="Kaladp0096s0072.1.v1.1">
    <property type="protein sequence ID" value="Kaladp0096s0072.1.v1.1.CDS.1"/>
    <property type="gene ID" value="Kaladp0096s0072.v1.1"/>
</dbReference>
<evidence type="ECO:0000256" key="4">
    <source>
        <dbReference type="ARBA" id="ARBA00022771"/>
    </source>
</evidence>
<dbReference type="Proteomes" id="UP000594263">
    <property type="component" value="Unplaced"/>
</dbReference>
<keyword evidence="2" id="KW-0963">Cytoplasm</keyword>
<dbReference type="GO" id="GO:0050793">
    <property type="term" value="P:regulation of developmental process"/>
    <property type="evidence" value="ECO:0007669"/>
    <property type="project" value="TreeGrafter"/>
</dbReference>
<evidence type="ECO:0000256" key="3">
    <source>
        <dbReference type="ARBA" id="ARBA00022723"/>
    </source>
</evidence>
<evidence type="ECO:0000256" key="1">
    <source>
        <dbReference type="ARBA" id="ARBA00004496"/>
    </source>
</evidence>
<evidence type="ECO:0000313" key="7">
    <source>
        <dbReference type="EnsemblPlants" id="Kaladp0096s0072.1.v1.1.CDS.1"/>
    </source>
</evidence>
<dbReference type="GO" id="GO:0008270">
    <property type="term" value="F:zinc ion binding"/>
    <property type="evidence" value="ECO:0007669"/>
    <property type="project" value="UniProtKB-KW"/>
</dbReference>
<keyword evidence="5" id="KW-0862">Zinc</keyword>
<dbReference type="Pfam" id="PF04770">
    <property type="entry name" value="ZF-HD_dimer"/>
    <property type="match status" value="1"/>
</dbReference>